<evidence type="ECO:0000313" key="2">
    <source>
        <dbReference type="EMBL" id="ORC93848.1"/>
    </source>
</evidence>
<gene>
    <name evidence="2" type="ORF">TM35_000017250</name>
</gene>
<dbReference type="VEuPathDB" id="TriTrypDB:TM35_000017250"/>
<evidence type="ECO:0000313" key="3">
    <source>
        <dbReference type="Proteomes" id="UP000192257"/>
    </source>
</evidence>
<comment type="caution">
    <text evidence="2">The sequence shown here is derived from an EMBL/GenBank/DDBJ whole genome shotgun (WGS) entry which is preliminary data.</text>
</comment>
<feature type="transmembrane region" description="Helical" evidence="1">
    <location>
        <begin position="87"/>
        <end position="107"/>
    </location>
</feature>
<dbReference type="RefSeq" id="XP_028887914.1">
    <property type="nucleotide sequence ID" value="XM_029021406.1"/>
</dbReference>
<accession>A0A1X0PAC4</accession>
<dbReference type="AlphaFoldDB" id="A0A1X0PAC4"/>
<sequence length="116" mass="12954">MSLPEAQQGRIATIWGSLIIYSCCATAVIYAFLGLFACRRLIRANWRWVLIVALYLIVGMLHAFLSLAILCVAVACIFWTFGDRRISTIETIAYAAVMVVLTIFFALGRKSILYAL</sequence>
<dbReference type="GeneID" id="39981186"/>
<proteinExistence type="predicted"/>
<dbReference type="Proteomes" id="UP000192257">
    <property type="component" value="Unassembled WGS sequence"/>
</dbReference>
<dbReference type="EMBL" id="NBCO01000001">
    <property type="protein sequence ID" value="ORC93848.1"/>
    <property type="molecule type" value="Genomic_DNA"/>
</dbReference>
<name>A0A1X0PAC4_9TRYP</name>
<feature type="transmembrane region" description="Helical" evidence="1">
    <location>
        <begin position="48"/>
        <end position="81"/>
    </location>
</feature>
<organism evidence="2 3">
    <name type="scientific">Trypanosoma theileri</name>
    <dbReference type="NCBI Taxonomy" id="67003"/>
    <lineage>
        <taxon>Eukaryota</taxon>
        <taxon>Discoba</taxon>
        <taxon>Euglenozoa</taxon>
        <taxon>Kinetoplastea</taxon>
        <taxon>Metakinetoplastina</taxon>
        <taxon>Trypanosomatida</taxon>
        <taxon>Trypanosomatidae</taxon>
        <taxon>Trypanosoma</taxon>
    </lineage>
</organism>
<evidence type="ECO:0000256" key="1">
    <source>
        <dbReference type="SAM" id="Phobius"/>
    </source>
</evidence>
<protein>
    <submittedName>
        <fullName evidence="2">Uncharacterized protein</fullName>
    </submittedName>
</protein>
<keyword evidence="1" id="KW-1133">Transmembrane helix</keyword>
<keyword evidence="3" id="KW-1185">Reference proteome</keyword>
<feature type="transmembrane region" description="Helical" evidence="1">
    <location>
        <begin position="12"/>
        <end position="36"/>
    </location>
</feature>
<keyword evidence="1" id="KW-0812">Transmembrane</keyword>
<keyword evidence="1" id="KW-0472">Membrane</keyword>
<reference evidence="2 3" key="1">
    <citation type="submission" date="2017-03" db="EMBL/GenBank/DDBJ databases">
        <title>An alternative strategy for trypanosome survival in the mammalian bloodstream revealed through genome and transcriptome analysis of the ubiquitous bovine parasite Trypanosoma (Megatrypanum) theileri.</title>
        <authorList>
            <person name="Kelly S."/>
            <person name="Ivens A."/>
            <person name="Mott A."/>
            <person name="O'Neill E."/>
            <person name="Emms D."/>
            <person name="Macleod O."/>
            <person name="Voorheis P."/>
            <person name="Matthews J."/>
            <person name="Matthews K."/>
            <person name="Carrington M."/>
        </authorList>
    </citation>
    <scope>NUCLEOTIDE SEQUENCE [LARGE SCALE GENOMIC DNA]</scope>
    <source>
        <strain evidence="2">Edinburgh</strain>
    </source>
</reference>
<dbReference type="OrthoDB" id="268801at2759"/>